<dbReference type="EMBL" id="AWXA01000036">
    <property type="protein sequence ID" value="ERT59338.1"/>
    <property type="molecule type" value="Genomic_DNA"/>
</dbReference>
<evidence type="ECO:0000313" key="4">
    <source>
        <dbReference type="Proteomes" id="UP000017090"/>
    </source>
</evidence>
<keyword evidence="4" id="KW-1185">Reference proteome</keyword>
<dbReference type="Proteomes" id="UP000017090">
    <property type="component" value="Unassembled WGS sequence"/>
</dbReference>
<dbReference type="STRING" id="1111454.HMPREF1250_0194"/>
<evidence type="ECO:0000313" key="3">
    <source>
        <dbReference type="EMBL" id="ERT59338.1"/>
    </source>
</evidence>
<dbReference type="OrthoDB" id="9780715at2"/>
<dbReference type="PATRIC" id="fig|1111454.3.peg.1270"/>
<dbReference type="InterPro" id="IPR010090">
    <property type="entry name" value="Phage_tape_meas"/>
</dbReference>
<dbReference type="RefSeq" id="WP_023053744.1">
    <property type="nucleotide sequence ID" value="NZ_AWXA01000036.1"/>
</dbReference>
<keyword evidence="1" id="KW-1188">Viral release from host cell</keyword>
<comment type="caution">
    <text evidence="3">The sequence shown here is derived from an EMBL/GenBank/DDBJ whole genome shotgun (WGS) entry which is preliminary data.</text>
</comment>
<name>U7ULG1_9FIRM</name>
<protein>
    <submittedName>
        <fullName evidence="3">Tail tape measure protein, TIGR01760 family</fullName>
    </submittedName>
</protein>
<evidence type="ECO:0000259" key="2">
    <source>
        <dbReference type="Pfam" id="PF10145"/>
    </source>
</evidence>
<feature type="domain" description="Phage tail tape measure protein" evidence="2">
    <location>
        <begin position="174"/>
        <end position="372"/>
    </location>
</feature>
<dbReference type="Pfam" id="PF10145">
    <property type="entry name" value="PhageMin_Tail"/>
    <property type="match status" value="1"/>
</dbReference>
<evidence type="ECO:0000256" key="1">
    <source>
        <dbReference type="ARBA" id="ARBA00022612"/>
    </source>
</evidence>
<proteinExistence type="predicted"/>
<dbReference type="PANTHER" id="PTHR37813:SF1">
    <property type="entry name" value="FELS-2 PROPHAGE PROTEIN"/>
    <property type="match status" value="1"/>
</dbReference>
<dbReference type="AlphaFoldDB" id="U7ULG1"/>
<dbReference type="NCBIfam" id="TIGR01760">
    <property type="entry name" value="tape_meas_TP901"/>
    <property type="match status" value="1"/>
</dbReference>
<gene>
    <name evidence="3" type="ORF">HMPREF1250_0194</name>
</gene>
<sequence length="934" mass="96136">MNENFTLSATLELKDEFSGQINKARNGLSGFAAAAKKMDDATKAISEMGKEADRTRQKLSGIKGVFSPIIKAKDETSSTIKKVRTELNAFKGKAYTAVVNVKQGTSGAIEGLKNKASGVASGMVMGTSMQMIGAAGVGFGIYDAIKGYADFEQEMSAVKAISGASESEFQALTDHAIKMGSETKFSALESAKALEYMGMAGWKADEMIAGLPGIMNLAAASGEELAGVSDIVTDSMSAFKLQAKDAGMFADVLAAAATNSNTNVGKLGYSFKYAAPLAGALGYSIQDVSLALGTMADAGIKGEQAGTSMRALLTHMAKPTDDSAAAMELLGLSITDSAGKMRPFRDVMKDIRNGFKTLTPEQQAATAAMLAGQEGMSGLLAIVNQSDDKFNKLADSIDNSQGAAEKMAKTRLDNLSGDIEYLAGDWDEFTMKLMKGDAATGLRNFIQEADALLSNFSKTMTDTGSLTDAMINTLGKGIVDLKNKFLAFDGIGSVLAGGALAFGLKEIINLTLKAKDAIQGVGGAKCGNVSGKTDNNVGEMVVNAANVVINGKGGVDTGDFILGGKGGTTKAPKGGKLPGGLKALGRLMLPLAIANGFLDVATADEGQKGAAATKSIGGIAGGIAGAKAGAAGGAAIGSVIPGVGTVVGAGVGGLVGGAAGYAGGEALGGSLANMDFSGIGEKLSQKNEEWIAGFERLRDAYDQTGEWMKNESKNIEESFKTAYDNMCQSAESAVNRLVDNISTGFSDAMISAGQSLQGINEFAADTWSEIKAGANLAAQEIGNSFSGAVDRLKEDWTGVTDWFSANVWDPLKNSASNALSSISSTVSSIPTPSFSFSGVLGHATGANSFGGGWTEINERGGEIVDLPGGSRIYPHATTKKMLQKQFSGTEANGSTHVNVTGNTFVVREEADIDKIAYKLAALIAQGNTNYGGGY</sequence>
<reference evidence="3 4" key="1">
    <citation type="submission" date="2013-09" db="EMBL/GenBank/DDBJ databases">
        <authorList>
            <person name="Durkin A.S."/>
            <person name="Haft D.R."/>
            <person name="McCorrison J."/>
            <person name="Torralba M."/>
            <person name="Gillis M."/>
            <person name="Haft D.H."/>
            <person name="Methe B."/>
            <person name="Sutton G."/>
            <person name="Nelson K.E."/>
        </authorList>
    </citation>
    <scope>NUCLEOTIDE SEQUENCE [LARGE SCALE GENOMIC DNA]</scope>
    <source>
        <strain evidence="3 4">BV3C16-1</strain>
    </source>
</reference>
<accession>U7ULG1</accession>
<organism evidence="3 4">
    <name type="scientific">Megasphaera vaginalis</name>
    <name type="common">ex Srinivasan et al. 2021</name>
    <dbReference type="NCBI Taxonomy" id="1111454"/>
    <lineage>
        <taxon>Bacteria</taxon>
        <taxon>Bacillati</taxon>
        <taxon>Bacillota</taxon>
        <taxon>Negativicutes</taxon>
        <taxon>Veillonellales</taxon>
        <taxon>Veillonellaceae</taxon>
        <taxon>Megasphaera</taxon>
    </lineage>
</organism>
<dbReference type="eggNOG" id="COG5283">
    <property type="taxonomic scope" value="Bacteria"/>
</dbReference>
<dbReference type="PANTHER" id="PTHR37813">
    <property type="entry name" value="FELS-2 PROPHAGE PROTEIN"/>
    <property type="match status" value="1"/>
</dbReference>